<name>A0A0C2XBU2_AMAMK</name>
<evidence type="ECO:0000256" key="1">
    <source>
        <dbReference type="SAM" id="Phobius"/>
    </source>
</evidence>
<keyword evidence="3" id="KW-1185">Reference proteome</keyword>
<proteinExistence type="predicted"/>
<keyword evidence="1" id="KW-0472">Membrane</keyword>
<sequence>MDNTTMLYASLCPISLEGSSQQLQSMSEGILCRCKRLRWTLQVRKMRNREEMKNKHQITSLDLNYMLFGYALAGSLRLMLAHVLLNYDVQMANRGGLPANRVFGQDNTMLDPTAQSVVNPRARKEEGT</sequence>
<gene>
    <name evidence="2" type="ORF">M378DRAFT_417954</name>
</gene>
<feature type="transmembrane region" description="Helical" evidence="1">
    <location>
        <begin position="65"/>
        <end position="85"/>
    </location>
</feature>
<dbReference type="EMBL" id="KN818237">
    <property type="protein sequence ID" value="KIL66323.1"/>
    <property type="molecule type" value="Genomic_DNA"/>
</dbReference>
<evidence type="ECO:0000313" key="2">
    <source>
        <dbReference type="EMBL" id="KIL66323.1"/>
    </source>
</evidence>
<protein>
    <submittedName>
        <fullName evidence="2">Uncharacterized protein</fullName>
    </submittedName>
</protein>
<keyword evidence="1" id="KW-1133">Transmembrane helix</keyword>
<dbReference type="OrthoDB" id="1844152at2759"/>
<dbReference type="AlphaFoldDB" id="A0A0C2XBU2"/>
<keyword evidence="1" id="KW-0812">Transmembrane</keyword>
<dbReference type="HOGENOM" id="CLU_1959009_0_0_1"/>
<organism evidence="2 3">
    <name type="scientific">Amanita muscaria (strain Koide BX008)</name>
    <dbReference type="NCBI Taxonomy" id="946122"/>
    <lineage>
        <taxon>Eukaryota</taxon>
        <taxon>Fungi</taxon>
        <taxon>Dikarya</taxon>
        <taxon>Basidiomycota</taxon>
        <taxon>Agaricomycotina</taxon>
        <taxon>Agaricomycetes</taxon>
        <taxon>Agaricomycetidae</taxon>
        <taxon>Agaricales</taxon>
        <taxon>Pluteineae</taxon>
        <taxon>Amanitaceae</taxon>
        <taxon>Amanita</taxon>
    </lineage>
</organism>
<accession>A0A0C2XBU2</accession>
<dbReference type="InParanoid" id="A0A0C2XBU2"/>
<evidence type="ECO:0000313" key="3">
    <source>
        <dbReference type="Proteomes" id="UP000054549"/>
    </source>
</evidence>
<dbReference type="Proteomes" id="UP000054549">
    <property type="component" value="Unassembled WGS sequence"/>
</dbReference>
<reference evidence="2 3" key="1">
    <citation type="submission" date="2014-04" db="EMBL/GenBank/DDBJ databases">
        <title>Evolutionary Origins and Diversification of the Mycorrhizal Mutualists.</title>
        <authorList>
            <consortium name="DOE Joint Genome Institute"/>
            <consortium name="Mycorrhizal Genomics Consortium"/>
            <person name="Kohler A."/>
            <person name="Kuo A."/>
            <person name="Nagy L.G."/>
            <person name="Floudas D."/>
            <person name="Copeland A."/>
            <person name="Barry K.W."/>
            <person name="Cichocki N."/>
            <person name="Veneault-Fourrey C."/>
            <person name="LaButti K."/>
            <person name="Lindquist E.A."/>
            <person name="Lipzen A."/>
            <person name="Lundell T."/>
            <person name="Morin E."/>
            <person name="Murat C."/>
            <person name="Riley R."/>
            <person name="Ohm R."/>
            <person name="Sun H."/>
            <person name="Tunlid A."/>
            <person name="Henrissat B."/>
            <person name="Grigoriev I.V."/>
            <person name="Hibbett D.S."/>
            <person name="Martin F."/>
        </authorList>
    </citation>
    <scope>NUCLEOTIDE SEQUENCE [LARGE SCALE GENOMIC DNA]</scope>
    <source>
        <strain evidence="2 3">Koide BX008</strain>
    </source>
</reference>